<dbReference type="EMBL" id="ML977340">
    <property type="protein sequence ID" value="KAF2109968.1"/>
    <property type="molecule type" value="Genomic_DNA"/>
</dbReference>
<protein>
    <submittedName>
        <fullName evidence="1">Uncharacterized protein</fullName>
    </submittedName>
</protein>
<name>A0A6A5YV63_9PLEO</name>
<sequence length="245" mass="26720">MAGGSLNGKTQTQIHPHTNNPHLMLAIMSDTNSDDPVGPSIDDVEDLLAESRLNTRRRTTANKSATLSSTAALGIPDSEFESDSDDAVPAPARARDYFRTKQAQGESLLALFKEHRDNPLAKLAPGIQSVASTKKPVPKMRRVLGTYLGTISYNKANTECTERLQPSARADPCIQTDASVRNDRIQRVVQPNALANDASTALRDEHPAQDNTKIVIENTLKLQSTVIEEQKAALEKRQLDAHAYA</sequence>
<organism evidence="1 2">
    <name type="scientific">Lophiotrema nucula</name>
    <dbReference type="NCBI Taxonomy" id="690887"/>
    <lineage>
        <taxon>Eukaryota</taxon>
        <taxon>Fungi</taxon>
        <taxon>Dikarya</taxon>
        <taxon>Ascomycota</taxon>
        <taxon>Pezizomycotina</taxon>
        <taxon>Dothideomycetes</taxon>
        <taxon>Pleosporomycetidae</taxon>
        <taxon>Pleosporales</taxon>
        <taxon>Lophiotremataceae</taxon>
        <taxon>Lophiotrema</taxon>
    </lineage>
</organism>
<gene>
    <name evidence="1" type="ORF">BDV96DRAFT_584883</name>
</gene>
<keyword evidence="2" id="KW-1185">Reference proteome</keyword>
<dbReference type="AlphaFoldDB" id="A0A6A5YV63"/>
<dbReference type="Proteomes" id="UP000799770">
    <property type="component" value="Unassembled WGS sequence"/>
</dbReference>
<accession>A0A6A5YV63</accession>
<proteinExistence type="predicted"/>
<reference evidence="1" key="1">
    <citation type="journal article" date="2020" name="Stud. Mycol.">
        <title>101 Dothideomycetes genomes: a test case for predicting lifestyles and emergence of pathogens.</title>
        <authorList>
            <person name="Haridas S."/>
            <person name="Albert R."/>
            <person name="Binder M."/>
            <person name="Bloem J."/>
            <person name="Labutti K."/>
            <person name="Salamov A."/>
            <person name="Andreopoulos B."/>
            <person name="Baker S."/>
            <person name="Barry K."/>
            <person name="Bills G."/>
            <person name="Bluhm B."/>
            <person name="Cannon C."/>
            <person name="Castanera R."/>
            <person name="Culley D."/>
            <person name="Daum C."/>
            <person name="Ezra D."/>
            <person name="Gonzalez J."/>
            <person name="Henrissat B."/>
            <person name="Kuo A."/>
            <person name="Liang C."/>
            <person name="Lipzen A."/>
            <person name="Lutzoni F."/>
            <person name="Magnuson J."/>
            <person name="Mondo S."/>
            <person name="Nolan M."/>
            <person name="Ohm R."/>
            <person name="Pangilinan J."/>
            <person name="Park H.-J."/>
            <person name="Ramirez L."/>
            <person name="Alfaro M."/>
            <person name="Sun H."/>
            <person name="Tritt A."/>
            <person name="Yoshinaga Y."/>
            <person name="Zwiers L.-H."/>
            <person name="Turgeon B."/>
            <person name="Goodwin S."/>
            <person name="Spatafora J."/>
            <person name="Crous P."/>
            <person name="Grigoriev I."/>
        </authorList>
    </citation>
    <scope>NUCLEOTIDE SEQUENCE</scope>
    <source>
        <strain evidence="1">CBS 627.86</strain>
    </source>
</reference>
<evidence type="ECO:0000313" key="1">
    <source>
        <dbReference type="EMBL" id="KAF2109968.1"/>
    </source>
</evidence>
<evidence type="ECO:0000313" key="2">
    <source>
        <dbReference type="Proteomes" id="UP000799770"/>
    </source>
</evidence>